<dbReference type="InterPro" id="IPR006439">
    <property type="entry name" value="HAD-SF_hydro_IA"/>
</dbReference>
<dbReference type="PANTHER" id="PTHR18901:SF38">
    <property type="entry name" value="PSEUDOURIDINE-5'-PHOSPHATASE"/>
    <property type="match status" value="1"/>
</dbReference>
<evidence type="ECO:0000313" key="1">
    <source>
        <dbReference type="EMBL" id="MBU3868439.1"/>
    </source>
</evidence>
<protein>
    <submittedName>
        <fullName evidence="1">HAD family phosphatase</fullName>
    </submittedName>
</protein>
<dbReference type="PANTHER" id="PTHR18901">
    <property type="entry name" value="2-DEOXYGLUCOSE-6-PHOSPHATE PHOSPHATASE 2"/>
    <property type="match status" value="1"/>
</dbReference>
<dbReference type="NCBIfam" id="TIGR01509">
    <property type="entry name" value="HAD-SF-IA-v3"/>
    <property type="match status" value="1"/>
</dbReference>
<comment type="caution">
    <text evidence="1">The sequence shown here is derived from an EMBL/GenBank/DDBJ whole genome shotgun (WGS) entry which is preliminary data.</text>
</comment>
<dbReference type="EMBL" id="JAHLEM010000426">
    <property type="protein sequence ID" value="MBU3868439.1"/>
    <property type="molecule type" value="Genomic_DNA"/>
</dbReference>
<evidence type="ECO:0000313" key="2">
    <source>
        <dbReference type="Proteomes" id="UP000720508"/>
    </source>
</evidence>
<keyword evidence="2" id="KW-1185">Reference proteome</keyword>
<reference evidence="1 2" key="1">
    <citation type="submission" date="2021-06" db="EMBL/GenBank/DDBJ databases">
        <authorList>
            <person name="Pan X."/>
        </authorList>
    </citation>
    <scope>NUCLEOTIDE SEQUENCE [LARGE SCALE GENOMIC DNA]</scope>
    <source>
        <strain evidence="1 2">4503</strain>
    </source>
</reference>
<name>A0ABS6CNR2_9ACTN</name>
<dbReference type="Proteomes" id="UP000720508">
    <property type="component" value="Unassembled WGS sequence"/>
</dbReference>
<accession>A0ABS6CNR2</accession>
<proteinExistence type="predicted"/>
<gene>
    <name evidence="1" type="ORF">KN815_31645</name>
</gene>
<organism evidence="1 2">
    <name type="scientific">Streptomyces niphimycinicus</name>
    <dbReference type="NCBI Taxonomy" id="2842201"/>
    <lineage>
        <taxon>Bacteria</taxon>
        <taxon>Bacillati</taxon>
        <taxon>Actinomycetota</taxon>
        <taxon>Actinomycetes</taxon>
        <taxon>Kitasatosporales</taxon>
        <taxon>Streptomycetaceae</taxon>
        <taxon>Streptomyces</taxon>
    </lineage>
</organism>
<dbReference type="InterPro" id="IPR041492">
    <property type="entry name" value="HAD_2"/>
</dbReference>
<sequence length="212" mass="21791">MDGTLVDTERLWCATVEQIAARMGRPLTDADMAHVLGRPAAYTAAHLHRTGAPAAPAIGALAEELDTAFAARVADEVIPLPGVPRLLDELVTAAVPAAIVSASSRQVVDLVHGALGADRFALTVAVEDTVRTKPAPDPYLTAAAALGVEPRKCLVVEDTPTGVAAAEAAGCPVLAVPSTVPIRPAANRTVLDSLERVDLALLSFLVTSAQGN</sequence>
<dbReference type="Pfam" id="PF13419">
    <property type="entry name" value="HAD_2"/>
    <property type="match status" value="1"/>
</dbReference>
<dbReference type="CDD" id="cd07505">
    <property type="entry name" value="HAD_BPGM-like"/>
    <property type="match status" value="1"/>
</dbReference>